<proteinExistence type="predicted"/>
<gene>
    <name evidence="2" type="ORF">H9C73_02730</name>
</gene>
<comment type="caution">
    <text evidence="2">The sequence shown here is derived from an EMBL/GenBank/DDBJ whole genome shotgun (WGS) entry which is preliminary data.</text>
</comment>
<evidence type="ECO:0000313" key="3">
    <source>
        <dbReference type="Proteomes" id="UP000810171"/>
    </source>
</evidence>
<dbReference type="SUPFAM" id="SSF69279">
    <property type="entry name" value="Phage tail proteins"/>
    <property type="match status" value="1"/>
</dbReference>
<sequence length="333" mass="35540">MKPAFRLVANSEDITATIMERFVSLTYTDDAGVKSDSLQFTLSDHDSNNRIILPAAGAELELWLGYDNQAQRMGLFVVDEIELAGPPDTVTVKAKAAPQATSSSGSGSTRLMVTTQKTRSWDAGLTLGGMVETIAQEHGLAPAVAVSLAPIVLPHVDQVNESDINLLTRLARDYDAIAKPAGGKLVLAKRGESKTVSGKPLPTITLVPGQVTSWRVTIAKRAKAGKVVAVWRDLNSASDKEVAVGDGEPVRRMRHQFTDQASAEKAARSEYDGGQRSEGTLSISMPGDPSIIAEARLQLSGFRSGVNGEWLVANATHSVDKSGYRCSIRGETI</sequence>
<feature type="region of interest" description="Disordered" evidence="1">
    <location>
        <begin position="258"/>
        <end position="286"/>
    </location>
</feature>
<feature type="compositionally biased region" description="Basic and acidic residues" evidence="1">
    <location>
        <begin position="265"/>
        <end position="275"/>
    </location>
</feature>
<protein>
    <submittedName>
        <fullName evidence="2">Phage tail protein</fullName>
    </submittedName>
</protein>
<dbReference type="Proteomes" id="UP000810171">
    <property type="component" value="Unassembled WGS sequence"/>
</dbReference>
<dbReference type="EMBL" id="JACVEW010000003">
    <property type="protein sequence ID" value="MBP0047639.1"/>
    <property type="molecule type" value="Genomic_DNA"/>
</dbReference>
<accession>A0ABS3Z9E1</accession>
<evidence type="ECO:0000313" key="2">
    <source>
        <dbReference type="EMBL" id="MBP0047639.1"/>
    </source>
</evidence>
<keyword evidence="3" id="KW-1185">Reference proteome</keyword>
<reference evidence="2 3" key="1">
    <citation type="submission" date="2020-09" db="EMBL/GenBank/DDBJ databases">
        <authorList>
            <person name="Tanuku N.R.S."/>
        </authorList>
    </citation>
    <scope>NUCLEOTIDE SEQUENCE [LARGE SCALE GENOMIC DNA]</scope>
    <source>
        <strain evidence="2 3">AK62</strain>
    </source>
</reference>
<organism evidence="2 3">
    <name type="scientific">Marinobacterium alkalitolerans</name>
    <dbReference type="NCBI Taxonomy" id="1542925"/>
    <lineage>
        <taxon>Bacteria</taxon>
        <taxon>Pseudomonadati</taxon>
        <taxon>Pseudomonadota</taxon>
        <taxon>Gammaproteobacteria</taxon>
        <taxon>Oceanospirillales</taxon>
        <taxon>Oceanospirillaceae</taxon>
        <taxon>Marinobacterium</taxon>
    </lineage>
</organism>
<evidence type="ECO:0000256" key="1">
    <source>
        <dbReference type="SAM" id="MobiDB-lite"/>
    </source>
</evidence>
<dbReference type="Pfam" id="PF05954">
    <property type="entry name" value="Phage_GPD"/>
    <property type="match status" value="1"/>
</dbReference>
<name>A0ABS3Z9E1_9GAMM</name>